<organism evidence="1 2">
    <name type="scientific">Delftia acidovorans (strain DSM 14801 / SPH-1)</name>
    <dbReference type="NCBI Taxonomy" id="398578"/>
    <lineage>
        <taxon>Bacteria</taxon>
        <taxon>Pseudomonadati</taxon>
        <taxon>Pseudomonadota</taxon>
        <taxon>Betaproteobacteria</taxon>
        <taxon>Burkholderiales</taxon>
        <taxon>Comamonadaceae</taxon>
        <taxon>Delftia</taxon>
    </lineage>
</organism>
<dbReference type="RefSeq" id="WP_012205924.1">
    <property type="nucleotide sequence ID" value="NC_010002.1"/>
</dbReference>
<proteinExistence type="predicted"/>
<dbReference type="GeneID" id="24118910"/>
<reference evidence="2" key="2">
    <citation type="submission" date="2007-11" db="EMBL/GenBank/DDBJ databases">
        <title>Complete sequence of Delftia acidovorans DSM 14801 / SPH-1.</title>
        <authorList>
            <person name="Copeland A."/>
            <person name="Lucas S."/>
            <person name="Lapidus A."/>
            <person name="Barry K."/>
            <person name="Glavina del Rio T."/>
            <person name="Dalin E."/>
            <person name="Tice H."/>
            <person name="Pitluck S."/>
            <person name="Lowry S."/>
            <person name="Clum A."/>
            <person name="Schmutz J."/>
            <person name="Larimer F."/>
            <person name="Land M."/>
            <person name="Hauser L."/>
            <person name="Kyrpides N."/>
            <person name="Kim E."/>
            <person name="Schleheck D."/>
            <person name="Richardson P."/>
        </authorList>
    </citation>
    <scope>NUCLEOTIDE SEQUENCE [LARGE SCALE GENOMIC DNA]</scope>
    <source>
        <strain evidence="2">DSM 14801 / SPH-1</strain>
    </source>
</reference>
<gene>
    <name evidence="1" type="ordered locus">Daci_4101</name>
</gene>
<dbReference type="EMBL" id="CP000884">
    <property type="protein sequence ID" value="ABX36732.1"/>
    <property type="molecule type" value="Genomic_DNA"/>
</dbReference>
<evidence type="ECO:0000313" key="2">
    <source>
        <dbReference type="Proteomes" id="UP000000784"/>
    </source>
</evidence>
<dbReference type="HOGENOM" id="CLU_1719355_0_0_4"/>
<protein>
    <submittedName>
        <fullName evidence="1">Uncharacterized protein</fullName>
    </submittedName>
</protein>
<sequence>MKRDLNLTVPVELRQAEELLERYGRWAQDRYKKQRCASAEGKYVPPPLPMKDREEPMEPFMPDWSAMQVQRALQVVPMQFRRILLALYIPQKEHPNAARRRMNATNQQWHQGRINGLRSFWSSYSRRDLRNLTRDAIIATNYRDTESCAPVT</sequence>
<dbReference type="Proteomes" id="UP000000784">
    <property type="component" value="Chromosome"/>
</dbReference>
<reference evidence="1 2" key="1">
    <citation type="journal article" date="2004" name="Appl. Environ. Microbiol.">
        <title>Mineralization of individual congeners of linear alkylbenzenesulfonate by defined pairs of heterotrophic bacteria.</title>
        <authorList>
            <person name="Schleheck D."/>
            <person name="Knepper T.P."/>
            <person name="Fischer K."/>
            <person name="Cook A.M."/>
        </authorList>
    </citation>
    <scope>NUCLEOTIDE SEQUENCE [LARGE SCALE GENOMIC DNA]</scope>
    <source>
        <strain evidence="2">DSM 14801 / SPH-1</strain>
    </source>
</reference>
<dbReference type="KEGG" id="dac:Daci_4101"/>
<accession>A9C2S8</accession>
<keyword evidence="2" id="KW-1185">Reference proteome</keyword>
<evidence type="ECO:0000313" key="1">
    <source>
        <dbReference type="EMBL" id="ABX36732.1"/>
    </source>
</evidence>
<dbReference type="STRING" id="398578.Daci_4101"/>
<dbReference type="eggNOG" id="ENOG5033ZYE">
    <property type="taxonomic scope" value="Bacteria"/>
</dbReference>
<name>A9C2S8_DELAS</name>
<dbReference type="AlphaFoldDB" id="A9C2S8"/>